<dbReference type="AlphaFoldDB" id="A0A0D4ZZ33"/>
<sequence>MADMPTLYRIRMGEHSVFAARQAEDPYLKAKIVGELRSVSPSKPWAGPDYSKIGMLAPDIVQILQTLRVRIIAANLLTVAGNDNEQ</sequence>
<name>A0A0D4ZZ33_9SPHN</name>
<evidence type="ECO:0000313" key="1">
    <source>
        <dbReference type="EMBL" id="AJW29203.1"/>
    </source>
</evidence>
<keyword evidence="1" id="KW-0614">Plasmid</keyword>
<geneLocation type="plasmid" evidence="1">
    <name>201</name>
</geneLocation>
<protein>
    <submittedName>
        <fullName evidence="1">Uncharacterized protein</fullName>
    </submittedName>
</protein>
<gene>
    <name evidence="1" type="ORF">plasmid201_015</name>
</gene>
<reference evidence="1" key="1">
    <citation type="submission" date="2014-06" db="EMBL/GenBank/DDBJ databases">
        <title>Molecular and ecological studies on carbamate pesticide degrading bacteria isolated from agricultural soils.</title>
        <authorList>
            <person name="Kim D.-U."/>
            <person name="Ka J.-O."/>
        </authorList>
    </citation>
    <scope>NUCLEOTIDE SEQUENCE</scope>
    <source>
        <strain evidence="1">NS2</strain>
        <plasmid evidence="1">201</plasmid>
    </source>
</reference>
<accession>A0A0D4ZZ33</accession>
<organism evidence="1">
    <name type="scientific">Sphingomonas sp. NS2</name>
    <dbReference type="NCBI Taxonomy" id="908605"/>
    <lineage>
        <taxon>Bacteria</taxon>
        <taxon>Pseudomonadati</taxon>
        <taxon>Pseudomonadota</taxon>
        <taxon>Alphaproteobacteria</taxon>
        <taxon>Sphingomonadales</taxon>
        <taxon>Sphingomonadaceae</taxon>
        <taxon>Sphingomonas</taxon>
    </lineage>
</organism>
<dbReference type="EMBL" id="KM017070">
    <property type="protein sequence ID" value="AJW29203.1"/>
    <property type="molecule type" value="Genomic_DNA"/>
</dbReference>
<proteinExistence type="predicted"/>